<evidence type="ECO:0000313" key="1">
    <source>
        <dbReference type="EMBL" id="CAL1674758.1"/>
    </source>
</evidence>
<accession>A0AAV2N5S3</accession>
<dbReference type="Proteomes" id="UP001497644">
    <property type="component" value="Chromosome 10"/>
</dbReference>
<organism evidence="1 2">
    <name type="scientific">Lasius platythorax</name>
    <dbReference type="NCBI Taxonomy" id="488582"/>
    <lineage>
        <taxon>Eukaryota</taxon>
        <taxon>Metazoa</taxon>
        <taxon>Ecdysozoa</taxon>
        <taxon>Arthropoda</taxon>
        <taxon>Hexapoda</taxon>
        <taxon>Insecta</taxon>
        <taxon>Pterygota</taxon>
        <taxon>Neoptera</taxon>
        <taxon>Endopterygota</taxon>
        <taxon>Hymenoptera</taxon>
        <taxon>Apocrita</taxon>
        <taxon>Aculeata</taxon>
        <taxon>Formicoidea</taxon>
        <taxon>Formicidae</taxon>
        <taxon>Formicinae</taxon>
        <taxon>Lasius</taxon>
        <taxon>Lasius</taxon>
    </lineage>
</organism>
<gene>
    <name evidence="1" type="ORF">LPLAT_LOCUS1313</name>
</gene>
<proteinExistence type="predicted"/>
<name>A0AAV2N5S3_9HYME</name>
<protein>
    <submittedName>
        <fullName evidence="1">Uncharacterized protein</fullName>
    </submittedName>
</protein>
<dbReference type="AlphaFoldDB" id="A0AAV2N5S3"/>
<keyword evidence="2" id="KW-1185">Reference proteome</keyword>
<evidence type="ECO:0000313" key="2">
    <source>
        <dbReference type="Proteomes" id="UP001497644"/>
    </source>
</evidence>
<dbReference type="EMBL" id="OZ034833">
    <property type="protein sequence ID" value="CAL1674758.1"/>
    <property type="molecule type" value="Genomic_DNA"/>
</dbReference>
<reference evidence="1" key="1">
    <citation type="submission" date="2024-04" db="EMBL/GenBank/DDBJ databases">
        <authorList>
            <consortium name="Molecular Ecology Group"/>
        </authorList>
    </citation>
    <scope>NUCLEOTIDE SEQUENCE</scope>
</reference>
<sequence length="128" mass="14655">MESSLLEIRGGSSPKNRATRLEQDEVVEIRGCGVEHLLFPRLTYKVRFAHACMAARSRNNRLENCCRFVAHSNTGISREAEELRIELRTTGNWWRYFKLANDHFVNLLILCSPCSPVGALLAKPRRNI</sequence>